<dbReference type="RefSeq" id="WP_378247199.1">
    <property type="nucleotide sequence ID" value="NZ_JBHSKF010000004.1"/>
</dbReference>
<feature type="transmembrane region" description="Helical" evidence="5">
    <location>
        <begin position="256"/>
        <end position="277"/>
    </location>
</feature>
<dbReference type="SUPFAM" id="SSF52540">
    <property type="entry name" value="P-loop containing nucleoside triphosphate hydrolases"/>
    <property type="match status" value="1"/>
</dbReference>
<dbReference type="InterPro" id="IPR027417">
    <property type="entry name" value="P-loop_NTPase"/>
</dbReference>
<feature type="transmembrane region" description="Helical" evidence="5">
    <location>
        <begin position="71"/>
        <end position="91"/>
    </location>
</feature>
<feature type="transmembrane region" description="Helical" evidence="5">
    <location>
        <begin position="171"/>
        <end position="195"/>
    </location>
</feature>
<accession>A0ABW0EQU8</accession>
<dbReference type="Pfam" id="PF00005">
    <property type="entry name" value="ABC_tran"/>
    <property type="match status" value="1"/>
</dbReference>
<dbReference type="PROSITE" id="PS50929">
    <property type="entry name" value="ABC_TM1F"/>
    <property type="match status" value="1"/>
</dbReference>
<name>A0ABW0EQU8_9PSEU</name>
<feature type="transmembrane region" description="Helical" evidence="5">
    <location>
        <begin position="289"/>
        <end position="308"/>
    </location>
</feature>
<dbReference type="Proteomes" id="UP001596157">
    <property type="component" value="Unassembled WGS sequence"/>
</dbReference>
<evidence type="ECO:0000313" key="9">
    <source>
        <dbReference type="Proteomes" id="UP001596157"/>
    </source>
</evidence>
<feature type="transmembrane region" description="Helical" evidence="5">
    <location>
        <begin position="36"/>
        <end position="56"/>
    </location>
</feature>
<evidence type="ECO:0000259" key="7">
    <source>
        <dbReference type="PROSITE" id="PS50929"/>
    </source>
</evidence>
<evidence type="ECO:0000259" key="6">
    <source>
        <dbReference type="PROSITE" id="PS50893"/>
    </source>
</evidence>
<dbReference type="Gene3D" id="3.40.50.300">
    <property type="entry name" value="P-loop containing nucleotide triphosphate hydrolases"/>
    <property type="match status" value="1"/>
</dbReference>
<gene>
    <name evidence="8" type="ORF">ACFPM7_12405</name>
</gene>
<evidence type="ECO:0000256" key="1">
    <source>
        <dbReference type="ARBA" id="ARBA00004651"/>
    </source>
</evidence>
<organism evidence="8 9">
    <name type="scientific">Actinokineospora guangxiensis</name>
    <dbReference type="NCBI Taxonomy" id="1490288"/>
    <lineage>
        <taxon>Bacteria</taxon>
        <taxon>Bacillati</taxon>
        <taxon>Actinomycetota</taxon>
        <taxon>Actinomycetes</taxon>
        <taxon>Pseudonocardiales</taxon>
        <taxon>Pseudonocardiaceae</taxon>
        <taxon>Actinokineospora</taxon>
    </lineage>
</organism>
<dbReference type="CDD" id="cd07346">
    <property type="entry name" value="ABC_6TM_exporters"/>
    <property type="match status" value="1"/>
</dbReference>
<dbReference type="PROSITE" id="PS00211">
    <property type="entry name" value="ABC_TRANSPORTER_1"/>
    <property type="match status" value="1"/>
</dbReference>
<comment type="subcellular location">
    <subcellularLocation>
        <location evidence="1">Cell membrane</location>
        <topology evidence="1">Multi-pass membrane protein</topology>
    </subcellularLocation>
</comment>
<evidence type="ECO:0000256" key="3">
    <source>
        <dbReference type="ARBA" id="ARBA00022989"/>
    </source>
</evidence>
<evidence type="ECO:0000313" key="8">
    <source>
        <dbReference type="EMBL" id="MFC5287855.1"/>
    </source>
</evidence>
<keyword evidence="4 5" id="KW-0472">Membrane</keyword>
<dbReference type="Gene3D" id="1.20.1560.10">
    <property type="entry name" value="ABC transporter type 1, transmembrane domain"/>
    <property type="match status" value="1"/>
</dbReference>
<evidence type="ECO:0000256" key="5">
    <source>
        <dbReference type="SAM" id="Phobius"/>
    </source>
</evidence>
<dbReference type="EMBL" id="JBHSKF010000004">
    <property type="protein sequence ID" value="MFC5287855.1"/>
    <property type="molecule type" value="Genomic_DNA"/>
</dbReference>
<evidence type="ECO:0000256" key="2">
    <source>
        <dbReference type="ARBA" id="ARBA00022692"/>
    </source>
</evidence>
<feature type="domain" description="ABC transmembrane type-1" evidence="7">
    <location>
        <begin position="50"/>
        <end position="316"/>
    </location>
</feature>
<keyword evidence="9" id="KW-1185">Reference proteome</keyword>
<proteinExistence type="predicted"/>
<feature type="transmembrane region" description="Helical" evidence="5">
    <location>
        <begin position="145"/>
        <end position="165"/>
    </location>
</feature>
<dbReference type="SUPFAM" id="SSF90123">
    <property type="entry name" value="ABC transporter transmembrane region"/>
    <property type="match status" value="1"/>
</dbReference>
<dbReference type="InterPro" id="IPR039421">
    <property type="entry name" value="Type_1_exporter"/>
</dbReference>
<reference evidence="9" key="1">
    <citation type="journal article" date="2019" name="Int. J. Syst. Evol. Microbiol.">
        <title>The Global Catalogue of Microorganisms (GCM) 10K type strain sequencing project: providing services to taxonomists for standard genome sequencing and annotation.</title>
        <authorList>
            <consortium name="The Broad Institute Genomics Platform"/>
            <consortium name="The Broad Institute Genome Sequencing Center for Infectious Disease"/>
            <person name="Wu L."/>
            <person name="Ma J."/>
        </authorList>
    </citation>
    <scope>NUCLEOTIDE SEQUENCE [LARGE SCALE GENOMIC DNA]</scope>
    <source>
        <strain evidence="9">CCUG 59778</strain>
    </source>
</reference>
<dbReference type="InterPro" id="IPR011527">
    <property type="entry name" value="ABC1_TM_dom"/>
</dbReference>
<protein>
    <submittedName>
        <fullName evidence="8">ABC transporter transmembrane domain-containing protein</fullName>
    </submittedName>
</protein>
<keyword evidence="3 5" id="KW-1133">Transmembrane helix</keyword>
<comment type="caution">
    <text evidence="8">The sequence shown here is derived from an EMBL/GenBank/DDBJ whole genome shotgun (WGS) entry which is preliminary data.</text>
</comment>
<dbReference type="Pfam" id="PF00664">
    <property type="entry name" value="ABC_membrane"/>
    <property type="match status" value="1"/>
</dbReference>
<dbReference type="InterPro" id="IPR003439">
    <property type="entry name" value="ABC_transporter-like_ATP-bd"/>
</dbReference>
<dbReference type="PANTHER" id="PTHR43394:SF1">
    <property type="entry name" value="ATP-BINDING CASSETTE SUB-FAMILY B MEMBER 10, MITOCHONDRIAL"/>
    <property type="match status" value="1"/>
</dbReference>
<sequence length="542" mass="56921">MGERHRVPYADPGEPDARSPGRFLWWLVLAQKRHTAAGSLWGSLWMCGLILPPYLVSRALDAIDARDTAAFAWWIAALLAAGVASAVLAWLRHRTMTLARGDAMYRTVQVVVRHTARLGAEFPRKLSAGDLASVQATDILRVARVMTLTGPGVGAVAAYALTAVVLFGISWLLAIVVLLGVPVIALSLGPLLAGLREREVGYRERQGALTARAADIVAGLRVLRGIGGGAEFSSRYRAESRELVADGYRVGAITSWVYAAAAWLPALFLAAVTWIAARMAASGEVTAGEVVAVYGYVAILVVPVAFLVEGADDLARGLVSAARVVEVLTVPVPEPGTTPVPEGAVVVDRSGITALPGELTAVVAADPAAPERLAGYRPGATWGGVPVADVADLRSRVLLADDSAHLFPGPLRAVLGGGDPSEAIRAAAAEDIVDGLPHGLDTVVQGQGSDLSGGQRQRVRLARALHADPEVLILVEPASAVDAHTEAAIGAGIAACRKGRTTVLFTASPLLLRHADRVRFGDREGRHEELMALPAYREAVDR</sequence>
<dbReference type="PANTHER" id="PTHR43394">
    <property type="entry name" value="ATP-DEPENDENT PERMEASE MDL1, MITOCHONDRIAL"/>
    <property type="match status" value="1"/>
</dbReference>
<feature type="domain" description="ABC transporter" evidence="6">
    <location>
        <begin position="262"/>
        <end position="539"/>
    </location>
</feature>
<dbReference type="PROSITE" id="PS50893">
    <property type="entry name" value="ABC_TRANSPORTER_2"/>
    <property type="match status" value="1"/>
</dbReference>
<keyword evidence="2 5" id="KW-0812">Transmembrane</keyword>
<evidence type="ECO:0000256" key="4">
    <source>
        <dbReference type="ARBA" id="ARBA00023136"/>
    </source>
</evidence>
<dbReference type="InterPro" id="IPR017871">
    <property type="entry name" value="ABC_transporter-like_CS"/>
</dbReference>
<dbReference type="InterPro" id="IPR036640">
    <property type="entry name" value="ABC1_TM_sf"/>
</dbReference>